<dbReference type="GO" id="GO:0046872">
    <property type="term" value="F:metal ion binding"/>
    <property type="evidence" value="ECO:0007669"/>
    <property type="project" value="UniProtKB-KW"/>
</dbReference>
<reference evidence="9" key="2">
    <citation type="submission" date="2023-05" db="EMBL/GenBank/DDBJ databases">
        <authorList>
            <consortium name="Lawrence Berkeley National Laboratory"/>
            <person name="Steindorff A."/>
            <person name="Hensen N."/>
            <person name="Bonometti L."/>
            <person name="Westerberg I."/>
            <person name="Brannstrom I.O."/>
            <person name="Guillou S."/>
            <person name="Cros-Aarteil S."/>
            <person name="Calhoun S."/>
            <person name="Haridas S."/>
            <person name="Kuo A."/>
            <person name="Mondo S."/>
            <person name="Pangilinan J."/>
            <person name="Riley R."/>
            <person name="Labutti K."/>
            <person name="Andreopoulos B."/>
            <person name="Lipzen A."/>
            <person name="Chen C."/>
            <person name="Yanf M."/>
            <person name="Daum C."/>
            <person name="Ng V."/>
            <person name="Clum A."/>
            <person name="Ohm R."/>
            <person name="Martin F."/>
            <person name="Silar P."/>
            <person name="Natvig D."/>
            <person name="Lalanne C."/>
            <person name="Gautier V."/>
            <person name="Ament-Velasquez S.L."/>
            <person name="Kruys A."/>
            <person name="Hutchinson M.I."/>
            <person name="Powell A.J."/>
            <person name="Barry K."/>
            <person name="Miller A.N."/>
            <person name="Grigoriev I.V."/>
            <person name="Debuchy R."/>
            <person name="Gladieux P."/>
            <person name="Thoren M.H."/>
            <person name="Johannesson H."/>
        </authorList>
    </citation>
    <scope>NUCLEOTIDE SEQUENCE</scope>
    <source>
        <strain evidence="9">PSN309</strain>
    </source>
</reference>
<evidence type="ECO:0000256" key="2">
    <source>
        <dbReference type="ARBA" id="ARBA00022723"/>
    </source>
</evidence>
<keyword evidence="7" id="KW-0812">Transmembrane</keyword>
<comment type="cofactor">
    <cofactor evidence="6">
        <name>Zn(2+)</name>
        <dbReference type="ChEBI" id="CHEBI:29105"/>
    </cofactor>
    <text evidence="6">Binds 1 zinc ion per subunit.</text>
</comment>
<evidence type="ECO:0000259" key="8">
    <source>
        <dbReference type="Pfam" id="PF01435"/>
    </source>
</evidence>
<gene>
    <name evidence="9" type="ORF">QBC35DRAFT_61665</name>
</gene>
<dbReference type="GO" id="GO:0006515">
    <property type="term" value="P:protein quality control for misfolded or incompletely synthesized proteins"/>
    <property type="evidence" value="ECO:0007669"/>
    <property type="project" value="TreeGrafter"/>
</dbReference>
<dbReference type="InterPro" id="IPR051156">
    <property type="entry name" value="Mito/Outer_Membr_Metalloprot"/>
</dbReference>
<evidence type="ECO:0000256" key="5">
    <source>
        <dbReference type="ARBA" id="ARBA00023049"/>
    </source>
</evidence>
<reference evidence="9" key="1">
    <citation type="journal article" date="2023" name="Mol. Phylogenet. Evol.">
        <title>Genome-scale phylogeny and comparative genomics of the fungal order Sordariales.</title>
        <authorList>
            <person name="Hensen N."/>
            <person name="Bonometti L."/>
            <person name="Westerberg I."/>
            <person name="Brannstrom I.O."/>
            <person name="Guillou S."/>
            <person name="Cros-Aarteil S."/>
            <person name="Calhoun S."/>
            <person name="Haridas S."/>
            <person name="Kuo A."/>
            <person name="Mondo S."/>
            <person name="Pangilinan J."/>
            <person name="Riley R."/>
            <person name="LaButti K."/>
            <person name="Andreopoulos B."/>
            <person name="Lipzen A."/>
            <person name="Chen C."/>
            <person name="Yan M."/>
            <person name="Daum C."/>
            <person name="Ng V."/>
            <person name="Clum A."/>
            <person name="Steindorff A."/>
            <person name="Ohm R.A."/>
            <person name="Martin F."/>
            <person name="Silar P."/>
            <person name="Natvig D.O."/>
            <person name="Lalanne C."/>
            <person name="Gautier V."/>
            <person name="Ament-Velasquez S.L."/>
            <person name="Kruys A."/>
            <person name="Hutchinson M.I."/>
            <person name="Powell A.J."/>
            <person name="Barry K."/>
            <person name="Miller A.N."/>
            <person name="Grigoriev I.V."/>
            <person name="Debuchy R."/>
            <person name="Gladieux P."/>
            <person name="Hiltunen Thoren M."/>
            <person name="Johannesson H."/>
        </authorList>
    </citation>
    <scope>NUCLEOTIDE SEQUENCE</scope>
    <source>
        <strain evidence="9">PSN309</strain>
    </source>
</reference>
<feature type="transmembrane region" description="Helical" evidence="7">
    <location>
        <begin position="269"/>
        <end position="291"/>
    </location>
</feature>
<dbReference type="InterPro" id="IPR001915">
    <property type="entry name" value="Peptidase_M48"/>
</dbReference>
<evidence type="ECO:0000256" key="4">
    <source>
        <dbReference type="ARBA" id="ARBA00022833"/>
    </source>
</evidence>
<name>A0AAN6X386_9PEZI</name>
<evidence type="ECO:0000256" key="3">
    <source>
        <dbReference type="ARBA" id="ARBA00022801"/>
    </source>
</evidence>
<evidence type="ECO:0000256" key="6">
    <source>
        <dbReference type="RuleBase" id="RU003983"/>
    </source>
</evidence>
<dbReference type="AlphaFoldDB" id="A0AAN6X386"/>
<dbReference type="GO" id="GO:0034982">
    <property type="term" value="P:mitochondrial protein processing"/>
    <property type="evidence" value="ECO:0007669"/>
    <property type="project" value="TreeGrafter"/>
</dbReference>
<comment type="caution">
    <text evidence="9">The sequence shown here is derived from an EMBL/GenBank/DDBJ whole genome shotgun (WGS) entry which is preliminary data.</text>
</comment>
<keyword evidence="4 6" id="KW-0862">Zinc</keyword>
<evidence type="ECO:0000313" key="9">
    <source>
        <dbReference type="EMBL" id="KAK4190617.1"/>
    </source>
</evidence>
<feature type="transmembrane region" description="Helical" evidence="7">
    <location>
        <begin position="113"/>
        <end position="132"/>
    </location>
</feature>
<feature type="domain" description="Peptidase M48" evidence="8">
    <location>
        <begin position="182"/>
        <end position="369"/>
    </location>
</feature>
<keyword evidence="7" id="KW-1133">Transmembrane helix</keyword>
<dbReference type="CDD" id="cd07331">
    <property type="entry name" value="M48C_Oma1_like"/>
    <property type="match status" value="1"/>
</dbReference>
<keyword evidence="2" id="KW-0479">Metal-binding</keyword>
<dbReference type="PANTHER" id="PTHR22726:SF1">
    <property type="entry name" value="METALLOENDOPEPTIDASE OMA1, MITOCHONDRIAL"/>
    <property type="match status" value="1"/>
</dbReference>
<keyword evidence="10" id="KW-1185">Reference proteome</keyword>
<dbReference type="Pfam" id="PF01435">
    <property type="entry name" value="Peptidase_M48"/>
    <property type="match status" value="1"/>
</dbReference>
<protein>
    <submittedName>
        <fullName evidence="9">Mitochondrial metalloendopeptidase OMA1</fullName>
    </submittedName>
</protein>
<sequence length="404" mass="45313">MSSFLSLLAARPPLSSSAPRILLRSRVPVSPPRPAISRSIPALSTPRKPFRCPHQPLPQRQQRWYARIPPERHTPHNPNRNQDYIDTYAHRVTNNEHYVRLQAAKPLPTPSGLSMTAVAAIAVVSACIFYFYNLETVPISGRTRFNFYSSDAVNKVGEQEYKRLLASLEDQGTRVLPDWDPRTARVKRVMQKLIPFSGMAVNDWEIYVIESPSQANAFVLPGGKVFVFSGILNLARNDSQLATVLGHEIAHNVAEHVAERLSASFGTNILIYSAVILGGVFGLGPLLMWFVGPWATEVAFGFPMSRKQESEADYIGLMIMAQACYDPREAVDFWARMERAGKASGQEEVPEWASTHPTNLNRIKKIQEWMPEAMDKWSQSDCSTTTSFADLFRMALERGQVIIV</sequence>
<dbReference type="GO" id="GO:0005743">
    <property type="term" value="C:mitochondrial inner membrane"/>
    <property type="evidence" value="ECO:0007669"/>
    <property type="project" value="TreeGrafter"/>
</dbReference>
<dbReference type="Gene3D" id="3.30.2010.10">
    <property type="entry name" value="Metalloproteases ('zincins'), catalytic domain"/>
    <property type="match status" value="1"/>
</dbReference>
<evidence type="ECO:0000256" key="1">
    <source>
        <dbReference type="ARBA" id="ARBA00022670"/>
    </source>
</evidence>
<accession>A0AAN6X386</accession>
<dbReference type="PANTHER" id="PTHR22726">
    <property type="entry name" value="METALLOENDOPEPTIDASE OMA1"/>
    <property type="match status" value="1"/>
</dbReference>
<dbReference type="Proteomes" id="UP001302126">
    <property type="component" value="Unassembled WGS sequence"/>
</dbReference>
<evidence type="ECO:0000256" key="7">
    <source>
        <dbReference type="SAM" id="Phobius"/>
    </source>
</evidence>
<proteinExistence type="inferred from homology"/>
<dbReference type="EMBL" id="MU864364">
    <property type="protein sequence ID" value="KAK4190617.1"/>
    <property type="molecule type" value="Genomic_DNA"/>
</dbReference>
<dbReference type="GO" id="GO:0004222">
    <property type="term" value="F:metalloendopeptidase activity"/>
    <property type="evidence" value="ECO:0007669"/>
    <property type="project" value="InterPro"/>
</dbReference>
<keyword evidence="7" id="KW-0472">Membrane</keyword>
<evidence type="ECO:0000313" key="10">
    <source>
        <dbReference type="Proteomes" id="UP001302126"/>
    </source>
</evidence>
<keyword evidence="1 6" id="KW-0645">Protease</keyword>
<keyword evidence="5 6" id="KW-0482">Metalloprotease</keyword>
<keyword evidence="3 6" id="KW-0378">Hydrolase</keyword>
<comment type="similarity">
    <text evidence="6">Belongs to the peptidase M48 family.</text>
</comment>
<organism evidence="9 10">
    <name type="scientific">Podospora australis</name>
    <dbReference type="NCBI Taxonomy" id="1536484"/>
    <lineage>
        <taxon>Eukaryota</taxon>
        <taxon>Fungi</taxon>
        <taxon>Dikarya</taxon>
        <taxon>Ascomycota</taxon>
        <taxon>Pezizomycotina</taxon>
        <taxon>Sordariomycetes</taxon>
        <taxon>Sordariomycetidae</taxon>
        <taxon>Sordariales</taxon>
        <taxon>Podosporaceae</taxon>
        <taxon>Podospora</taxon>
    </lineage>
</organism>